<keyword evidence="3" id="KW-1185">Reference proteome</keyword>
<dbReference type="Gene3D" id="1.20.1050.80">
    <property type="entry name" value="VPS9 domain"/>
    <property type="match status" value="1"/>
</dbReference>
<feature type="region of interest" description="Disordered" evidence="1">
    <location>
        <begin position="397"/>
        <end position="488"/>
    </location>
</feature>
<dbReference type="InterPro" id="IPR041545">
    <property type="entry name" value="DUF5601"/>
</dbReference>
<organism evidence="3 4">
    <name type="scientific">Spinacia oleracea</name>
    <name type="common">Spinach</name>
    <dbReference type="NCBI Taxonomy" id="3562"/>
    <lineage>
        <taxon>Eukaryota</taxon>
        <taxon>Viridiplantae</taxon>
        <taxon>Streptophyta</taxon>
        <taxon>Embryophyta</taxon>
        <taxon>Tracheophyta</taxon>
        <taxon>Spermatophyta</taxon>
        <taxon>Magnoliopsida</taxon>
        <taxon>eudicotyledons</taxon>
        <taxon>Gunneridae</taxon>
        <taxon>Pentapetalae</taxon>
        <taxon>Caryophyllales</taxon>
        <taxon>Chenopodiaceae</taxon>
        <taxon>Chenopodioideae</taxon>
        <taxon>Anserineae</taxon>
        <taxon>Spinacia</taxon>
    </lineage>
</organism>
<dbReference type="SUPFAM" id="SSF109993">
    <property type="entry name" value="VPS9 domain"/>
    <property type="match status" value="1"/>
</dbReference>
<feature type="compositionally biased region" description="Pro residues" evidence="1">
    <location>
        <begin position="312"/>
        <end position="323"/>
    </location>
</feature>
<dbReference type="AlphaFoldDB" id="A0A9R0IDP3"/>
<dbReference type="PANTHER" id="PTHR23101">
    <property type="entry name" value="RAB GDP/GTP EXCHANGE FACTOR"/>
    <property type="match status" value="1"/>
</dbReference>
<dbReference type="Pfam" id="PF02204">
    <property type="entry name" value="VPS9"/>
    <property type="match status" value="1"/>
</dbReference>
<protein>
    <submittedName>
        <fullName evidence="4 5">Vacuolar protein sorting-associated protein 9A</fullName>
    </submittedName>
</protein>
<reference evidence="4 5" key="2">
    <citation type="submission" date="2025-05" db="UniProtKB">
        <authorList>
            <consortium name="RefSeq"/>
        </authorList>
    </citation>
    <scope>IDENTIFICATION</scope>
    <source>
        <tissue evidence="4 5">Leaf</tissue>
    </source>
</reference>
<proteinExistence type="predicted"/>
<sequence>MENSEMFSSSTVQHTWHDFLDRMRQPSAAEFVKAIKSFIVSFSNNPPDPEKDSAAVQKFFANMEVAFRAHPLWTGCSEEELESAGEGLEKYVMTKLFTRVFASFPDDVKTDEQLSEKIALVQQFIRPENLDIMPTFQNESSWLLAQKELQKINMYKAPREKLACILNCCKVITNLLHNAAVTANENTPGADEFLPVLIYVTIKANPPQLHLNLQYIQRYRRESRLVSETAYYFTNILSAVSFISNIDAQSISMDENEFERNMESAQALLSGLTTDFQTTPNAVDNNTSSSKPPMEEFQQTLPSNENDSTKQPNPPNPTQPEPNPMTKNMSISDLEEKGATTILKEDRSINNVFQEFPYVFASVGDLTLRDVGDLLNNYKQLVFKYVCLAKGLGVTPSLSTSSVSQVQDQSLVEKTTEGSEPKRETETETDEQLCRKQDSSKTDTGISESKSPEKESDEVLVSLKEDDSEGNQVDIVATTTKESQDDVQ</sequence>
<dbReference type="InterPro" id="IPR045046">
    <property type="entry name" value="Vps9-like"/>
</dbReference>
<dbReference type="RefSeq" id="XP_056693913.1">
    <property type="nucleotide sequence ID" value="XM_056837935.1"/>
</dbReference>
<accession>A0A9R0IDP3</accession>
<evidence type="ECO:0000313" key="4">
    <source>
        <dbReference type="RefSeq" id="XP_021847422.2"/>
    </source>
</evidence>
<reference evidence="3" key="1">
    <citation type="journal article" date="2021" name="Nat. Commun.">
        <title>Genomic analyses provide insights into spinach domestication and the genetic basis of agronomic traits.</title>
        <authorList>
            <person name="Cai X."/>
            <person name="Sun X."/>
            <person name="Xu C."/>
            <person name="Sun H."/>
            <person name="Wang X."/>
            <person name="Ge C."/>
            <person name="Zhang Z."/>
            <person name="Wang Q."/>
            <person name="Fei Z."/>
            <person name="Jiao C."/>
            <person name="Wang Q."/>
        </authorList>
    </citation>
    <scope>NUCLEOTIDE SEQUENCE [LARGE SCALE GENOMIC DNA]</scope>
    <source>
        <strain evidence="3">cv. Varoflay</strain>
    </source>
</reference>
<dbReference type="PANTHER" id="PTHR23101:SF25">
    <property type="entry name" value="GTPASE-ACTIVATING PROTEIN AND VPS9 DOMAIN-CONTAINING PROTEIN 1"/>
    <property type="match status" value="1"/>
</dbReference>
<feature type="region of interest" description="Disordered" evidence="1">
    <location>
        <begin position="276"/>
        <end position="329"/>
    </location>
</feature>
<dbReference type="GO" id="GO:0031267">
    <property type="term" value="F:small GTPase binding"/>
    <property type="evidence" value="ECO:0000318"/>
    <property type="project" value="GO_Central"/>
</dbReference>
<dbReference type="GO" id="GO:0005085">
    <property type="term" value="F:guanyl-nucleotide exchange factor activity"/>
    <property type="evidence" value="ECO:0000318"/>
    <property type="project" value="GO_Central"/>
</dbReference>
<feature type="compositionally biased region" description="Polar residues" evidence="1">
    <location>
        <begin position="276"/>
        <end position="311"/>
    </location>
</feature>
<feature type="compositionally biased region" description="Low complexity" evidence="1">
    <location>
        <begin position="397"/>
        <end position="412"/>
    </location>
</feature>
<dbReference type="SMART" id="SM00167">
    <property type="entry name" value="VPS9"/>
    <property type="match status" value="1"/>
</dbReference>
<feature type="compositionally biased region" description="Basic and acidic residues" evidence="1">
    <location>
        <begin position="414"/>
        <end position="441"/>
    </location>
</feature>
<evidence type="ECO:0000313" key="5">
    <source>
        <dbReference type="RefSeq" id="XP_056693913.1"/>
    </source>
</evidence>
<dbReference type="InterPro" id="IPR003123">
    <property type="entry name" value="VPS9"/>
</dbReference>
<dbReference type="Pfam" id="PF18151">
    <property type="entry name" value="DUF5601"/>
    <property type="match status" value="1"/>
</dbReference>
<name>A0A9R0IDP3_SPIOL</name>
<dbReference type="RefSeq" id="XP_021847422.2">
    <property type="nucleotide sequence ID" value="XM_021991730.2"/>
</dbReference>
<dbReference type="InterPro" id="IPR037191">
    <property type="entry name" value="VPS9_dom_sf"/>
</dbReference>
<evidence type="ECO:0000313" key="3">
    <source>
        <dbReference type="Proteomes" id="UP000813463"/>
    </source>
</evidence>
<evidence type="ECO:0000259" key="2">
    <source>
        <dbReference type="PROSITE" id="PS51205"/>
    </source>
</evidence>
<dbReference type="PROSITE" id="PS51205">
    <property type="entry name" value="VPS9"/>
    <property type="match status" value="1"/>
</dbReference>
<dbReference type="GeneID" id="110787135"/>
<dbReference type="GO" id="GO:0005829">
    <property type="term" value="C:cytosol"/>
    <property type="evidence" value="ECO:0000318"/>
    <property type="project" value="GO_Central"/>
</dbReference>
<gene>
    <name evidence="4 5" type="primary">LOC110787135</name>
</gene>
<dbReference type="GO" id="GO:0030139">
    <property type="term" value="C:endocytic vesicle"/>
    <property type="evidence" value="ECO:0000318"/>
    <property type="project" value="GO_Central"/>
</dbReference>
<evidence type="ECO:0000256" key="1">
    <source>
        <dbReference type="SAM" id="MobiDB-lite"/>
    </source>
</evidence>
<dbReference type="Proteomes" id="UP000813463">
    <property type="component" value="Chromosome 2"/>
</dbReference>
<dbReference type="KEGG" id="soe:110787135"/>
<dbReference type="GO" id="GO:0016192">
    <property type="term" value="P:vesicle-mediated transport"/>
    <property type="evidence" value="ECO:0007669"/>
    <property type="project" value="InterPro"/>
</dbReference>
<feature type="domain" description="VPS9" evidence="2">
    <location>
        <begin position="108"/>
        <end position="252"/>
    </location>
</feature>
<dbReference type="Gene3D" id="1.10.246.120">
    <property type="match status" value="1"/>
</dbReference>